<comment type="caution">
    <text evidence="6">The sequence shown here is derived from an EMBL/GenBank/DDBJ whole genome shotgun (WGS) entry which is preliminary data.</text>
</comment>
<evidence type="ECO:0000256" key="1">
    <source>
        <dbReference type="ARBA" id="ARBA00022723"/>
    </source>
</evidence>
<evidence type="ECO:0000313" key="6">
    <source>
        <dbReference type="EMBL" id="KAK7045230.1"/>
    </source>
</evidence>
<dbReference type="InterPro" id="IPR002893">
    <property type="entry name" value="Znf_MYND"/>
</dbReference>
<dbReference type="Gene3D" id="6.10.140.2220">
    <property type="match status" value="1"/>
</dbReference>
<keyword evidence="2 4" id="KW-0863">Zinc-finger</keyword>
<name>A0AAW0D3N0_9AGAR</name>
<keyword evidence="3" id="KW-0862">Zinc</keyword>
<reference evidence="6 7" key="1">
    <citation type="journal article" date="2024" name="J Genomics">
        <title>Draft genome sequencing and assembly of Favolaschia claudopus CIRM-BRFM 2984 isolated from oak limbs.</title>
        <authorList>
            <person name="Navarro D."/>
            <person name="Drula E."/>
            <person name="Chaduli D."/>
            <person name="Cazenave R."/>
            <person name="Ahrendt S."/>
            <person name="Wang J."/>
            <person name="Lipzen A."/>
            <person name="Daum C."/>
            <person name="Barry K."/>
            <person name="Grigoriev I.V."/>
            <person name="Favel A."/>
            <person name="Rosso M.N."/>
            <person name="Martin F."/>
        </authorList>
    </citation>
    <scope>NUCLEOTIDE SEQUENCE [LARGE SCALE GENOMIC DNA]</scope>
    <source>
        <strain evidence="6 7">CIRM-BRFM 2984</strain>
    </source>
</reference>
<proteinExistence type="predicted"/>
<keyword evidence="1" id="KW-0479">Metal-binding</keyword>
<organism evidence="6 7">
    <name type="scientific">Favolaschia claudopus</name>
    <dbReference type="NCBI Taxonomy" id="2862362"/>
    <lineage>
        <taxon>Eukaryota</taxon>
        <taxon>Fungi</taxon>
        <taxon>Dikarya</taxon>
        <taxon>Basidiomycota</taxon>
        <taxon>Agaricomycotina</taxon>
        <taxon>Agaricomycetes</taxon>
        <taxon>Agaricomycetidae</taxon>
        <taxon>Agaricales</taxon>
        <taxon>Marasmiineae</taxon>
        <taxon>Mycenaceae</taxon>
        <taxon>Favolaschia</taxon>
    </lineage>
</organism>
<protein>
    <recommendedName>
        <fullName evidence="5">MYND-type domain-containing protein</fullName>
    </recommendedName>
</protein>
<evidence type="ECO:0000313" key="7">
    <source>
        <dbReference type="Proteomes" id="UP001362999"/>
    </source>
</evidence>
<evidence type="ECO:0000256" key="4">
    <source>
        <dbReference type="PROSITE-ProRule" id="PRU00134"/>
    </source>
</evidence>
<dbReference type="EMBL" id="JAWWNJ010000011">
    <property type="protein sequence ID" value="KAK7045230.1"/>
    <property type="molecule type" value="Genomic_DNA"/>
</dbReference>
<dbReference type="SUPFAM" id="SSF144232">
    <property type="entry name" value="HIT/MYND zinc finger-like"/>
    <property type="match status" value="1"/>
</dbReference>
<dbReference type="GO" id="GO:0008270">
    <property type="term" value="F:zinc ion binding"/>
    <property type="evidence" value="ECO:0007669"/>
    <property type="project" value="UniProtKB-KW"/>
</dbReference>
<accession>A0AAW0D3N0</accession>
<evidence type="ECO:0000256" key="3">
    <source>
        <dbReference type="ARBA" id="ARBA00022833"/>
    </source>
</evidence>
<dbReference type="AlphaFoldDB" id="A0AAW0D3N0"/>
<dbReference type="Proteomes" id="UP001362999">
    <property type="component" value="Unassembled WGS sequence"/>
</dbReference>
<sequence length="555" mass="62655">MAALISYQVASRTNPARGPGIELWPRMVPWVQFFLDNYRFLQTLMTHIWLLRHDELYATLMLFCHCVGTEHPQNMSLMVSTPGFRVLAVRAWYSQAGKDIVLDSNDYFAMAVCDVFADGEGISLDEVIEGSDGDLDNFAKLLVRQCDPLIRRHSGSANPLTSKTRFRILRLVISTVVGLSRSASALLYPALVRHGYVKTLTMVMYAFLELPRASLRDLPPFEWDHVKAGVSQLDHLFFLRRAGHELQSSLEAGLLDVLLCCAQADVSDTIHLGSLCAIIAEFLTPSTVYRGVLITMGLAESKTTVSRVIYHEETKKVWTNFTEILARRLAVLNLFDAPGRITQRACDNFECTIIQAKRDLRRCSGCHTAFYCSRECQIGHWNAGHREGCSWHVQRRKSLRLMCTPKEYAFLRFLLRHDWQSHSAAVAVDYVKTQISNPQATLLALFDYAQGHRAFEIQHCVLGGTQHETEDGMEFDVPVFQQVARSGGRMTLAVMRLGNGDKSWTMWLPVRRASPEIPEALKAIVALGDSLTEAEVQEQVEEVMRKEPPNDLIHV</sequence>
<keyword evidence="7" id="KW-1185">Reference proteome</keyword>
<evidence type="ECO:0000256" key="2">
    <source>
        <dbReference type="ARBA" id="ARBA00022771"/>
    </source>
</evidence>
<dbReference type="PROSITE" id="PS50865">
    <property type="entry name" value="ZF_MYND_2"/>
    <property type="match status" value="1"/>
</dbReference>
<dbReference type="Pfam" id="PF01753">
    <property type="entry name" value="zf-MYND"/>
    <property type="match status" value="1"/>
</dbReference>
<feature type="domain" description="MYND-type" evidence="5">
    <location>
        <begin position="348"/>
        <end position="389"/>
    </location>
</feature>
<gene>
    <name evidence="6" type="ORF">R3P38DRAFT_3259212</name>
</gene>
<evidence type="ECO:0000259" key="5">
    <source>
        <dbReference type="PROSITE" id="PS50865"/>
    </source>
</evidence>